<organism evidence="1 2">
    <name type="scientific">Serratia inhibens</name>
    <dbReference type="NCBI Taxonomy" id="2338073"/>
    <lineage>
        <taxon>Bacteria</taxon>
        <taxon>Pseudomonadati</taxon>
        <taxon>Pseudomonadota</taxon>
        <taxon>Gammaproteobacteria</taxon>
        <taxon>Enterobacterales</taxon>
        <taxon>Yersiniaceae</taxon>
        <taxon>Serratia</taxon>
    </lineage>
</organism>
<dbReference type="RefSeq" id="WP_147417762.1">
    <property type="nucleotide sequence ID" value="NZ_QYYG01000009.1"/>
</dbReference>
<accession>A0AA93BUW5</accession>
<name>A0AA93BUW5_9GAMM</name>
<keyword evidence="2" id="KW-1185">Reference proteome</keyword>
<dbReference type="Proteomes" id="UP000284338">
    <property type="component" value="Unassembled WGS sequence"/>
</dbReference>
<proteinExistence type="predicted"/>
<evidence type="ECO:0000313" key="1">
    <source>
        <dbReference type="EMBL" id="RJF53517.1"/>
    </source>
</evidence>
<dbReference type="EMBL" id="QYYG01000009">
    <property type="protein sequence ID" value="RJF53517.1"/>
    <property type="molecule type" value="Genomic_DNA"/>
</dbReference>
<protein>
    <submittedName>
        <fullName evidence="1">Uncharacterized protein</fullName>
    </submittedName>
</protein>
<gene>
    <name evidence="1" type="ORF">D4100_21740</name>
</gene>
<comment type="caution">
    <text evidence="1">The sequence shown here is derived from an EMBL/GenBank/DDBJ whole genome shotgun (WGS) entry which is preliminary data.</text>
</comment>
<reference evidence="1 2" key="1">
    <citation type="submission" date="2018-09" db="EMBL/GenBank/DDBJ databases">
        <title>Draft genome of a novel serratia sp. strain with antifungal activity.</title>
        <authorList>
            <person name="Dichmann S.I."/>
            <person name="Park B.P."/>
            <person name="Pathiraja D."/>
            <person name="Choi I.-G."/>
            <person name="Stougaard P."/>
            <person name="Hennessy R.C."/>
        </authorList>
    </citation>
    <scope>NUCLEOTIDE SEQUENCE [LARGE SCALE GENOMIC DNA]</scope>
    <source>
        <strain evidence="1 2">S40</strain>
    </source>
</reference>
<evidence type="ECO:0000313" key="2">
    <source>
        <dbReference type="Proteomes" id="UP000284338"/>
    </source>
</evidence>
<dbReference type="AlphaFoldDB" id="A0AA93BUW5"/>
<sequence length="60" mass="6824">MLFKARGYFLNPIIIKSYSLFSRYRNSTTTGLETSDKAPLSTKSHHHPAKRLNALAMKNV</sequence>